<feature type="domain" description="PPM-type phosphatase" evidence="9">
    <location>
        <begin position="2"/>
        <end position="241"/>
    </location>
</feature>
<dbReference type="InterPro" id="IPR015655">
    <property type="entry name" value="PP2C"/>
</dbReference>
<accession>A0A940WX56</accession>
<dbReference type="AlphaFoldDB" id="A0A940WX56"/>
<dbReference type="InterPro" id="IPR036457">
    <property type="entry name" value="PPM-type-like_dom_sf"/>
</dbReference>
<dbReference type="SMART" id="SM00331">
    <property type="entry name" value="PP2C_SIG"/>
    <property type="match status" value="1"/>
</dbReference>
<keyword evidence="11" id="KW-1185">Reference proteome</keyword>
<dbReference type="EMBL" id="JAGKSQ010000005">
    <property type="protein sequence ID" value="MBP3952083.1"/>
    <property type="molecule type" value="Genomic_DNA"/>
</dbReference>
<dbReference type="FunFam" id="3.60.40.10:FF:000002">
    <property type="entry name" value="Serine/threonine phosphatase stp"/>
    <property type="match status" value="1"/>
</dbReference>
<evidence type="ECO:0000256" key="2">
    <source>
        <dbReference type="ARBA" id="ARBA00013081"/>
    </source>
</evidence>
<gene>
    <name evidence="10" type="ORF">J7W16_13160</name>
</gene>
<evidence type="ECO:0000259" key="9">
    <source>
        <dbReference type="PROSITE" id="PS51746"/>
    </source>
</evidence>
<dbReference type="SMART" id="SM00332">
    <property type="entry name" value="PP2Cc"/>
    <property type="match status" value="1"/>
</dbReference>
<comment type="catalytic activity">
    <reaction evidence="7">
        <text>O-phospho-L-seryl-[protein] + H2O = L-seryl-[protein] + phosphate</text>
        <dbReference type="Rhea" id="RHEA:20629"/>
        <dbReference type="Rhea" id="RHEA-COMP:9863"/>
        <dbReference type="Rhea" id="RHEA-COMP:11604"/>
        <dbReference type="ChEBI" id="CHEBI:15377"/>
        <dbReference type="ChEBI" id="CHEBI:29999"/>
        <dbReference type="ChEBI" id="CHEBI:43474"/>
        <dbReference type="ChEBI" id="CHEBI:83421"/>
        <dbReference type="EC" id="3.1.3.16"/>
    </reaction>
</comment>
<proteinExistence type="predicted"/>
<dbReference type="PANTHER" id="PTHR47992">
    <property type="entry name" value="PROTEIN PHOSPHATASE"/>
    <property type="match status" value="1"/>
</dbReference>
<keyword evidence="4" id="KW-0378">Hydrolase</keyword>
<organism evidence="10 11">
    <name type="scientific">Halalkalibacter suaedae</name>
    <dbReference type="NCBI Taxonomy" id="2822140"/>
    <lineage>
        <taxon>Bacteria</taxon>
        <taxon>Bacillati</taxon>
        <taxon>Bacillota</taxon>
        <taxon>Bacilli</taxon>
        <taxon>Bacillales</taxon>
        <taxon>Bacillaceae</taxon>
        <taxon>Halalkalibacter</taxon>
    </lineage>
</organism>
<evidence type="ECO:0000256" key="1">
    <source>
        <dbReference type="ARBA" id="ARBA00001936"/>
    </source>
</evidence>
<evidence type="ECO:0000256" key="7">
    <source>
        <dbReference type="ARBA" id="ARBA00047761"/>
    </source>
</evidence>
<comment type="catalytic activity">
    <reaction evidence="8">
        <text>O-phospho-L-threonyl-[protein] + H2O = L-threonyl-[protein] + phosphate</text>
        <dbReference type="Rhea" id="RHEA:47004"/>
        <dbReference type="Rhea" id="RHEA-COMP:11060"/>
        <dbReference type="Rhea" id="RHEA-COMP:11605"/>
        <dbReference type="ChEBI" id="CHEBI:15377"/>
        <dbReference type="ChEBI" id="CHEBI:30013"/>
        <dbReference type="ChEBI" id="CHEBI:43474"/>
        <dbReference type="ChEBI" id="CHEBI:61977"/>
        <dbReference type="EC" id="3.1.3.16"/>
    </reaction>
</comment>
<dbReference type="NCBIfam" id="NF033484">
    <property type="entry name" value="Stp1_PP2C_phos"/>
    <property type="match status" value="1"/>
</dbReference>
<evidence type="ECO:0000256" key="5">
    <source>
        <dbReference type="ARBA" id="ARBA00022912"/>
    </source>
</evidence>
<sequence>MDFTFQTDVGKVRSHNEDSGGVFRNEIGTLAIVADGMGGHRAGDVASAMTTDYFRGVWERETKISSVREAEQWLKEHFIHINEKLHSHANEHDECKGMGTTLVVALCTSEFVSIAHIGDSRAYVQNEYGFHLKTADHSLVQELVRSGQISEEEAEHHPRRNVLLRALGTELDIKVDVSTLQVEDCQFILLCSDGLTNKITAEELQQQLQADETVEFKAKELIRLANERGGEDNITVAILSFPQDDSDRSSVI</sequence>
<dbReference type="SUPFAM" id="SSF81606">
    <property type="entry name" value="PP2C-like"/>
    <property type="match status" value="1"/>
</dbReference>
<comment type="caution">
    <text evidence="10">The sequence shown here is derived from an EMBL/GenBank/DDBJ whole genome shotgun (WGS) entry which is preliminary data.</text>
</comment>
<reference evidence="10" key="1">
    <citation type="submission" date="2021-03" db="EMBL/GenBank/DDBJ databases">
        <title>Bacillus suaedae sp. nov., isolated from Suaeda aralocaspica.</title>
        <authorList>
            <person name="Lei R.F.R."/>
        </authorList>
    </citation>
    <scope>NUCLEOTIDE SEQUENCE</scope>
    <source>
        <strain evidence="10">YZJH907-2</strain>
    </source>
</reference>
<dbReference type="Pfam" id="PF13672">
    <property type="entry name" value="PP2C_2"/>
    <property type="match status" value="1"/>
</dbReference>
<dbReference type="EC" id="3.1.3.16" evidence="2"/>
<evidence type="ECO:0000313" key="10">
    <source>
        <dbReference type="EMBL" id="MBP3952083.1"/>
    </source>
</evidence>
<dbReference type="RefSeq" id="WP_210597783.1">
    <property type="nucleotide sequence ID" value="NZ_JAGKSQ010000005.1"/>
</dbReference>
<comment type="cofactor">
    <cofactor evidence="1">
        <name>Mn(2+)</name>
        <dbReference type="ChEBI" id="CHEBI:29035"/>
    </cofactor>
</comment>
<dbReference type="PROSITE" id="PS51746">
    <property type="entry name" value="PPM_2"/>
    <property type="match status" value="1"/>
</dbReference>
<keyword evidence="5" id="KW-0904">Protein phosphatase</keyword>
<dbReference type="GO" id="GO:0004722">
    <property type="term" value="F:protein serine/threonine phosphatase activity"/>
    <property type="evidence" value="ECO:0007669"/>
    <property type="project" value="UniProtKB-EC"/>
</dbReference>
<dbReference type="CDD" id="cd00143">
    <property type="entry name" value="PP2Cc"/>
    <property type="match status" value="1"/>
</dbReference>
<evidence type="ECO:0000256" key="4">
    <source>
        <dbReference type="ARBA" id="ARBA00022801"/>
    </source>
</evidence>
<keyword evidence="6" id="KW-0464">Manganese</keyword>
<evidence type="ECO:0000256" key="3">
    <source>
        <dbReference type="ARBA" id="ARBA00022723"/>
    </source>
</evidence>
<keyword evidence="3" id="KW-0479">Metal-binding</keyword>
<dbReference type="GO" id="GO:0046872">
    <property type="term" value="F:metal ion binding"/>
    <property type="evidence" value="ECO:0007669"/>
    <property type="project" value="UniProtKB-KW"/>
</dbReference>
<protein>
    <recommendedName>
        <fullName evidence="2">protein-serine/threonine phosphatase</fullName>
        <ecNumber evidence="2">3.1.3.16</ecNumber>
    </recommendedName>
</protein>
<name>A0A940WX56_9BACI</name>
<evidence type="ECO:0000256" key="6">
    <source>
        <dbReference type="ARBA" id="ARBA00023211"/>
    </source>
</evidence>
<dbReference type="Proteomes" id="UP000678228">
    <property type="component" value="Unassembled WGS sequence"/>
</dbReference>
<evidence type="ECO:0000313" key="11">
    <source>
        <dbReference type="Proteomes" id="UP000678228"/>
    </source>
</evidence>
<dbReference type="Gene3D" id="3.60.40.10">
    <property type="entry name" value="PPM-type phosphatase domain"/>
    <property type="match status" value="1"/>
</dbReference>
<evidence type="ECO:0000256" key="8">
    <source>
        <dbReference type="ARBA" id="ARBA00048336"/>
    </source>
</evidence>
<dbReference type="InterPro" id="IPR001932">
    <property type="entry name" value="PPM-type_phosphatase-like_dom"/>
</dbReference>